<accession>A0A502CZA3</accession>
<dbReference type="GO" id="GO:0005886">
    <property type="term" value="C:plasma membrane"/>
    <property type="evidence" value="ECO:0007669"/>
    <property type="project" value="UniProtKB-SubCell"/>
</dbReference>
<dbReference type="Proteomes" id="UP000317722">
    <property type="component" value="Unassembled WGS sequence"/>
</dbReference>
<comment type="caution">
    <text evidence="4">The sequence shown here is derived from an EMBL/GenBank/DDBJ whole genome shotgun (WGS) entry which is preliminary data.</text>
</comment>
<evidence type="ECO:0000313" key="4">
    <source>
        <dbReference type="EMBL" id="TPG18004.1"/>
    </source>
</evidence>
<evidence type="ECO:0000313" key="5">
    <source>
        <dbReference type="Proteomes" id="UP000317722"/>
    </source>
</evidence>
<gene>
    <name evidence="4" type="ORF">EAH86_06190</name>
</gene>
<dbReference type="Gene3D" id="1.10.1760.20">
    <property type="match status" value="1"/>
</dbReference>
<dbReference type="OrthoDB" id="1496139at2"/>
<keyword evidence="2 3" id="KW-0472">Membrane</keyword>
<dbReference type="InterPro" id="IPR003784">
    <property type="entry name" value="BioY"/>
</dbReference>
<sequence>MTAIAIPRKRVLADYVPAVVGVPAWVGTRVRDVLLIAAGAGFIGLLAQWSIPLPGTPVPLTLGTFAVLLTGASLGGVRGLLSVGTYLVAGGLGVNWFANHKDGWGGATFGYVIGFVLAGALVGWLAQRGGDRTVLRTAITMVLGNLVIYSVGVSWLMNSTGMDLRAGLAAGMTPFLIGDAIKIAAAAGLLPAAWSLVKRVDKH</sequence>
<proteinExistence type="inferred from homology"/>
<name>A0A502CZA3_9MICO</name>
<dbReference type="AlphaFoldDB" id="A0A502CZA3"/>
<comment type="subcellular location">
    <subcellularLocation>
        <location evidence="2">Cell membrane</location>
        <topology evidence="2">Multi-pass membrane protein</topology>
    </subcellularLocation>
</comment>
<protein>
    <recommendedName>
        <fullName evidence="2">Biotin transporter</fullName>
    </recommendedName>
</protein>
<evidence type="ECO:0000256" key="1">
    <source>
        <dbReference type="ARBA" id="ARBA00010692"/>
    </source>
</evidence>
<comment type="similarity">
    <text evidence="1 2">Belongs to the BioY family.</text>
</comment>
<organism evidence="4 5">
    <name type="scientific">Pedococcus bigeumensis</name>
    <dbReference type="NCBI Taxonomy" id="433644"/>
    <lineage>
        <taxon>Bacteria</taxon>
        <taxon>Bacillati</taxon>
        <taxon>Actinomycetota</taxon>
        <taxon>Actinomycetes</taxon>
        <taxon>Micrococcales</taxon>
        <taxon>Intrasporangiaceae</taxon>
        <taxon>Pedococcus</taxon>
    </lineage>
</organism>
<dbReference type="PANTHER" id="PTHR34295:SF1">
    <property type="entry name" value="BIOTIN TRANSPORTER BIOY"/>
    <property type="match status" value="1"/>
</dbReference>
<dbReference type="GO" id="GO:0015225">
    <property type="term" value="F:biotin transmembrane transporter activity"/>
    <property type="evidence" value="ECO:0007669"/>
    <property type="project" value="UniProtKB-UniRule"/>
</dbReference>
<feature type="transmembrane region" description="Helical" evidence="3">
    <location>
        <begin position="177"/>
        <end position="197"/>
    </location>
</feature>
<keyword evidence="3" id="KW-0812">Transmembrane</keyword>
<feature type="transmembrane region" description="Helical" evidence="3">
    <location>
        <begin position="57"/>
        <end position="75"/>
    </location>
</feature>
<feature type="transmembrane region" description="Helical" evidence="3">
    <location>
        <begin position="104"/>
        <end position="126"/>
    </location>
</feature>
<reference evidence="4 5" key="1">
    <citation type="journal article" date="2019" name="Environ. Microbiol.">
        <title>Species interactions and distinct microbial communities in high Arctic permafrost affected cryosols are associated with the CH4 and CO2 gas fluxes.</title>
        <authorList>
            <person name="Altshuler I."/>
            <person name="Hamel J."/>
            <person name="Turney S."/>
            <person name="Magnuson E."/>
            <person name="Levesque R."/>
            <person name="Greer C."/>
            <person name="Whyte L.G."/>
        </authorList>
    </citation>
    <scope>NUCLEOTIDE SEQUENCE [LARGE SCALE GENOMIC DNA]</scope>
    <source>
        <strain evidence="4 5">S9.3A</strain>
    </source>
</reference>
<dbReference type="PIRSF" id="PIRSF016661">
    <property type="entry name" value="BioY"/>
    <property type="match status" value="1"/>
</dbReference>
<dbReference type="RefSeq" id="WP_140737772.1">
    <property type="nucleotide sequence ID" value="NZ_RCZM01000002.1"/>
</dbReference>
<dbReference type="EMBL" id="RCZM01000002">
    <property type="protein sequence ID" value="TPG18004.1"/>
    <property type="molecule type" value="Genomic_DNA"/>
</dbReference>
<keyword evidence="3" id="KW-1133">Transmembrane helix</keyword>
<evidence type="ECO:0000256" key="2">
    <source>
        <dbReference type="PIRNR" id="PIRNR016661"/>
    </source>
</evidence>
<feature type="transmembrane region" description="Helical" evidence="3">
    <location>
        <begin position="80"/>
        <end position="98"/>
    </location>
</feature>
<feature type="transmembrane region" description="Helical" evidence="3">
    <location>
        <begin position="33"/>
        <end position="51"/>
    </location>
</feature>
<keyword evidence="5" id="KW-1185">Reference proteome</keyword>
<dbReference type="PANTHER" id="PTHR34295">
    <property type="entry name" value="BIOTIN TRANSPORTER BIOY"/>
    <property type="match status" value="1"/>
</dbReference>
<keyword evidence="2" id="KW-1003">Cell membrane</keyword>
<keyword evidence="2" id="KW-0813">Transport</keyword>
<dbReference type="Pfam" id="PF02632">
    <property type="entry name" value="BioY"/>
    <property type="match status" value="1"/>
</dbReference>
<feature type="transmembrane region" description="Helical" evidence="3">
    <location>
        <begin position="138"/>
        <end position="157"/>
    </location>
</feature>
<evidence type="ECO:0000256" key="3">
    <source>
        <dbReference type="SAM" id="Phobius"/>
    </source>
</evidence>